<proteinExistence type="predicted"/>
<comment type="caution">
    <text evidence="1">The sequence shown here is derived from an EMBL/GenBank/DDBJ whole genome shotgun (WGS) entry which is preliminary data.</text>
</comment>
<sequence>VYVRFGGRLSETYHRKVAWRRQPSLQVTNAKLENDISAFESKVSGRFVL</sequence>
<name>A0A938WN79_9BACT</name>
<dbReference type="EMBL" id="JACJJL010000049">
    <property type="protein sequence ID" value="MBM6663121.1"/>
    <property type="molecule type" value="Genomic_DNA"/>
</dbReference>
<keyword evidence="2" id="KW-1185">Reference proteome</keyword>
<dbReference type="Proteomes" id="UP000764045">
    <property type="component" value="Unassembled WGS sequence"/>
</dbReference>
<accession>A0A938WN79</accession>
<organism evidence="1 2">
    <name type="scientific">Marseilla massiliensis</name>
    <dbReference type="NCBI Taxonomy" id="1841864"/>
    <lineage>
        <taxon>Bacteria</taxon>
        <taxon>Pseudomonadati</taxon>
        <taxon>Bacteroidota</taxon>
        <taxon>Bacteroidia</taxon>
        <taxon>Bacteroidales</taxon>
        <taxon>Prevotellaceae</taxon>
        <taxon>Marseilla</taxon>
    </lineage>
</organism>
<evidence type="ECO:0000313" key="2">
    <source>
        <dbReference type="Proteomes" id="UP000764045"/>
    </source>
</evidence>
<evidence type="ECO:0000313" key="1">
    <source>
        <dbReference type="EMBL" id="MBM6663121.1"/>
    </source>
</evidence>
<feature type="non-terminal residue" evidence="1">
    <location>
        <position position="1"/>
    </location>
</feature>
<reference evidence="1 2" key="1">
    <citation type="journal article" date="2021" name="Sci. Rep.">
        <title>The distribution of antibiotic resistance genes in chicken gut microbiota commensals.</title>
        <authorList>
            <person name="Juricova H."/>
            <person name="Matiasovicova J."/>
            <person name="Kubasova T."/>
            <person name="Cejkova D."/>
            <person name="Rychlik I."/>
        </authorList>
    </citation>
    <scope>NUCLEOTIDE SEQUENCE [LARGE SCALE GENOMIC DNA]</scope>
    <source>
        <strain evidence="1 2">An819</strain>
    </source>
</reference>
<gene>
    <name evidence="1" type="ORF">H6B30_15470</name>
</gene>
<dbReference type="AlphaFoldDB" id="A0A938WN79"/>
<protein>
    <submittedName>
        <fullName evidence="1">Uncharacterized protein</fullName>
    </submittedName>
</protein>